<keyword evidence="2" id="KW-1185">Reference proteome</keyword>
<dbReference type="Proteomes" id="UP000054549">
    <property type="component" value="Unassembled WGS sequence"/>
</dbReference>
<organism evidence="1 2">
    <name type="scientific">Amanita muscaria (strain Koide BX008)</name>
    <dbReference type="NCBI Taxonomy" id="946122"/>
    <lineage>
        <taxon>Eukaryota</taxon>
        <taxon>Fungi</taxon>
        <taxon>Dikarya</taxon>
        <taxon>Basidiomycota</taxon>
        <taxon>Agaricomycotina</taxon>
        <taxon>Agaricomycetes</taxon>
        <taxon>Agaricomycetidae</taxon>
        <taxon>Agaricales</taxon>
        <taxon>Pluteineae</taxon>
        <taxon>Amanitaceae</taxon>
        <taxon>Amanita</taxon>
    </lineage>
</organism>
<evidence type="ECO:0000313" key="1">
    <source>
        <dbReference type="EMBL" id="KIL57159.1"/>
    </source>
</evidence>
<evidence type="ECO:0000313" key="2">
    <source>
        <dbReference type="Proteomes" id="UP000054549"/>
    </source>
</evidence>
<dbReference type="AlphaFoldDB" id="A0A0C2ST06"/>
<dbReference type="InParanoid" id="A0A0C2ST06"/>
<name>A0A0C2ST06_AMAMK</name>
<gene>
    <name evidence="1" type="ORF">M378DRAFT_400285</name>
</gene>
<proteinExistence type="predicted"/>
<dbReference type="EMBL" id="KN818380">
    <property type="protein sequence ID" value="KIL57159.1"/>
    <property type="molecule type" value="Genomic_DNA"/>
</dbReference>
<sequence>MLYVSNWQLEVETYTLSIDQLVNSGQDEEPGFTSRIVPLSAHIHWHTELKTRRQPGFTSRIVPLSAHIHWHTELKTRRRASSVMSSIIKSSSVTRKPGQEL</sequence>
<protein>
    <submittedName>
        <fullName evidence="1">Uncharacterized protein</fullName>
    </submittedName>
</protein>
<dbReference type="HOGENOM" id="CLU_2290961_0_0_1"/>
<reference evidence="1 2" key="1">
    <citation type="submission" date="2014-04" db="EMBL/GenBank/DDBJ databases">
        <title>Evolutionary Origins and Diversification of the Mycorrhizal Mutualists.</title>
        <authorList>
            <consortium name="DOE Joint Genome Institute"/>
            <consortium name="Mycorrhizal Genomics Consortium"/>
            <person name="Kohler A."/>
            <person name="Kuo A."/>
            <person name="Nagy L.G."/>
            <person name="Floudas D."/>
            <person name="Copeland A."/>
            <person name="Barry K.W."/>
            <person name="Cichocki N."/>
            <person name="Veneault-Fourrey C."/>
            <person name="LaButti K."/>
            <person name="Lindquist E.A."/>
            <person name="Lipzen A."/>
            <person name="Lundell T."/>
            <person name="Morin E."/>
            <person name="Murat C."/>
            <person name="Riley R."/>
            <person name="Ohm R."/>
            <person name="Sun H."/>
            <person name="Tunlid A."/>
            <person name="Henrissat B."/>
            <person name="Grigoriev I.V."/>
            <person name="Hibbett D.S."/>
            <person name="Martin F."/>
        </authorList>
    </citation>
    <scope>NUCLEOTIDE SEQUENCE [LARGE SCALE GENOMIC DNA]</scope>
    <source>
        <strain evidence="1 2">Koide BX008</strain>
    </source>
</reference>
<accession>A0A0C2ST06</accession>